<evidence type="ECO:0000313" key="2">
    <source>
        <dbReference type="Proteomes" id="UP001152795"/>
    </source>
</evidence>
<dbReference type="AlphaFoldDB" id="A0A7D9LQ83"/>
<accession>A0A7D9LQ83</accession>
<comment type="caution">
    <text evidence="1">The sequence shown here is derived from an EMBL/GenBank/DDBJ whole genome shotgun (WGS) entry which is preliminary data.</text>
</comment>
<gene>
    <name evidence="1" type="ORF">PACLA_8A036637</name>
</gene>
<protein>
    <submittedName>
        <fullName evidence="1">Uncharacterized protein</fullName>
    </submittedName>
</protein>
<proteinExistence type="predicted"/>
<dbReference type="Proteomes" id="UP001152795">
    <property type="component" value="Unassembled WGS sequence"/>
</dbReference>
<dbReference type="EMBL" id="CACRXK020022798">
    <property type="protein sequence ID" value="CAB4037164.1"/>
    <property type="molecule type" value="Genomic_DNA"/>
</dbReference>
<reference evidence="1" key="1">
    <citation type="submission" date="2020-04" db="EMBL/GenBank/DDBJ databases">
        <authorList>
            <person name="Alioto T."/>
            <person name="Alioto T."/>
            <person name="Gomez Garrido J."/>
        </authorList>
    </citation>
    <scope>NUCLEOTIDE SEQUENCE</scope>
    <source>
        <strain evidence="1">A484AB</strain>
    </source>
</reference>
<evidence type="ECO:0000313" key="1">
    <source>
        <dbReference type="EMBL" id="CAB4037164.1"/>
    </source>
</evidence>
<sequence>MNPELGCPYRAEAEQLGVPDTEAVVKNLLAKGRLPQHGTKYEKLRMTSWWQLEEIFNVSTNFDPVARLSAARVLSIFNNHLSESFQMHQVCDEPKDISSFYDVQEAYAIMSSKNLLDQQYEFSEECVSGNKVFSCAGRYELVKSLESKASLEKCVLEYIPARPTSVLLQLTRSAMILPRKAYWTKAEKTDEDSSIEIVAVPGKIQEKARTSIQNKYSLEADIQRQSPSNDACYADNIDDSQAQRYAAIVDSVGSDSDGNSDGISLENIEQVRFYNNDPALPVYRWGLLNGLSTDDVAAILLKEQIHLTKIATSVPTCI</sequence>
<dbReference type="OrthoDB" id="5988294at2759"/>
<keyword evidence="2" id="KW-1185">Reference proteome</keyword>
<feature type="non-terminal residue" evidence="1">
    <location>
        <position position="1"/>
    </location>
</feature>
<organism evidence="1 2">
    <name type="scientific">Paramuricea clavata</name>
    <name type="common">Red gorgonian</name>
    <name type="synonym">Violescent sea-whip</name>
    <dbReference type="NCBI Taxonomy" id="317549"/>
    <lineage>
        <taxon>Eukaryota</taxon>
        <taxon>Metazoa</taxon>
        <taxon>Cnidaria</taxon>
        <taxon>Anthozoa</taxon>
        <taxon>Octocorallia</taxon>
        <taxon>Malacalcyonacea</taxon>
        <taxon>Plexauridae</taxon>
        <taxon>Paramuricea</taxon>
    </lineage>
</organism>
<name>A0A7D9LQ83_PARCT</name>